<organism evidence="1 2">
    <name type="scientific">Ajellomyces capsulatus (strain H88)</name>
    <name type="common">Darling's disease fungus</name>
    <name type="synonym">Histoplasma capsulatum</name>
    <dbReference type="NCBI Taxonomy" id="544711"/>
    <lineage>
        <taxon>Eukaryota</taxon>
        <taxon>Fungi</taxon>
        <taxon>Dikarya</taxon>
        <taxon>Ascomycota</taxon>
        <taxon>Pezizomycotina</taxon>
        <taxon>Eurotiomycetes</taxon>
        <taxon>Eurotiomycetidae</taxon>
        <taxon>Onygenales</taxon>
        <taxon>Ajellomycetaceae</taxon>
        <taxon>Histoplasma</taxon>
    </lineage>
</organism>
<protein>
    <submittedName>
        <fullName evidence="1">NADH-ubiquinone oxidoreductase</fullName>
    </submittedName>
</protein>
<dbReference type="VEuPathDB" id="FungiDB:I7I53_00607"/>
<reference evidence="1" key="1">
    <citation type="submission" date="2021-01" db="EMBL/GenBank/DDBJ databases">
        <title>Chromosome-level genome assembly of a human fungal pathogen reveals clustering of transcriptionally co-regulated genes.</title>
        <authorList>
            <person name="Voorhies M."/>
            <person name="Cohen S."/>
            <person name="Shea T.P."/>
            <person name="Petrus S."/>
            <person name="Munoz J.F."/>
            <person name="Poplawski S."/>
            <person name="Goldman W.E."/>
            <person name="Michael T."/>
            <person name="Cuomo C.A."/>
            <person name="Sil A."/>
            <person name="Beyhan S."/>
        </authorList>
    </citation>
    <scope>NUCLEOTIDE SEQUENCE</scope>
    <source>
        <strain evidence="1">H88</strain>
    </source>
</reference>
<keyword evidence="1" id="KW-0830">Ubiquinone</keyword>
<dbReference type="Proteomes" id="UP000663419">
    <property type="component" value="Chromosome 3"/>
</dbReference>
<accession>A0A8A1LK55</accession>
<evidence type="ECO:0000313" key="1">
    <source>
        <dbReference type="EMBL" id="QSS53365.1"/>
    </source>
</evidence>
<sequence>MMQHFFRSSQNCPDSDYLRTCSALFAKDRFCGIHVKTTQRGNQKSCISPPLSSNAGSIRSHCYQMVIVGEIRETIWNQRPRKTNKGLGSHEDGVENVTVSRLRCI</sequence>
<name>A0A8A1LK55_AJEC8</name>
<gene>
    <name evidence="1" type="ORF">I7I53_00607</name>
</gene>
<proteinExistence type="predicted"/>
<dbReference type="AlphaFoldDB" id="A0A8A1LK55"/>
<evidence type="ECO:0000313" key="2">
    <source>
        <dbReference type="Proteomes" id="UP000663419"/>
    </source>
</evidence>
<dbReference type="EMBL" id="CP069104">
    <property type="protein sequence ID" value="QSS53365.1"/>
    <property type="molecule type" value="Genomic_DNA"/>
</dbReference>